<keyword evidence="3" id="KW-1185">Reference proteome</keyword>
<evidence type="ECO:0000313" key="2">
    <source>
        <dbReference type="EMBL" id="KAK7197159.1"/>
    </source>
</evidence>
<comment type="caution">
    <text evidence="2">The sequence shown here is derived from an EMBL/GenBank/DDBJ whole genome shotgun (WGS) entry which is preliminary data.</text>
</comment>
<feature type="compositionally biased region" description="Acidic residues" evidence="1">
    <location>
        <begin position="405"/>
        <end position="416"/>
    </location>
</feature>
<dbReference type="Proteomes" id="UP001430356">
    <property type="component" value="Unassembled WGS sequence"/>
</dbReference>
<feature type="compositionally biased region" description="Low complexity" evidence="1">
    <location>
        <begin position="33"/>
        <end position="62"/>
    </location>
</feature>
<feature type="compositionally biased region" description="Low complexity" evidence="1">
    <location>
        <begin position="16"/>
        <end position="26"/>
    </location>
</feature>
<accession>A0AAW0EW69</accession>
<dbReference type="AlphaFoldDB" id="A0AAW0EW69"/>
<dbReference type="EMBL" id="JAECZO010000097">
    <property type="protein sequence ID" value="KAK7197159.1"/>
    <property type="molecule type" value="Genomic_DNA"/>
</dbReference>
<feature type="compositionally biased region" description="Polar residues" evidence="1">
    <location>
        <begin position="525"/>
        <end position="534"/>
    </location>
</feature>
<name>A0AAW0EW69_9TRYP</name>
<protein>
    <submittedName>
        <fullName evidence="2">Uncharacterized protein</fullName>
    </submittedName>
</protein>
<evidence type="ECO:0000313" key="3">
    <source>
        <dbReference type="Proteomes" id="UP001430356"/>
    </source>
</evidence>
<reference evidence="2 3" key="1">
    <citation type="journal article" date="2021" name="MBio">
        <title>A New Model Trypanosomatid, Novymonas esmeraldas: Genomic Perception of Its 'Candidatus Pandoraea novymonadis' Endosymbiont.</title>
        <authorList>
            <person name="Zakharova A."/>
            <person name="Saura A."/>
            <person name="Butenko A."/>
            <person name="Podesvova L."/>
            <person name="Warmusova S."/>
            <person name="Kostygov A.Y."/>
            <person name="Nenarokova A."/>
            <person name="Lukes J."/>
            <person name="Opperdoes F.R."/>
            <person name="Yurchenko V."/>
        </authorList>
    </citation>
    <scope>NUCLEOTIDE SEQUENCE [LARGE SCALE GENOMIC DNA]</scope>
    <source>
        <strain evidence="2 3">E262AT.01</strain>
    </source>
</reference>
<evidence type="ECO:0000256" key="1">
    <source>
        <dbReference type="SAM" id="MobiDB-lite"/>
    </source>
</evidence>
<feature type="region of interest" description="Disordered" evidence="1">
    <location>
        <begin position="506"/>
        <end position="540"/>
    </location>
</feature>
<organism evidence="2 3">
    <name type="scientific">Novymonas esmeraldas</name>
    <dbReference type="NCBI Taxonomy" id="1808958"/>
    <lineage>
        <taxon>Eukaryota</taxon>
        <taxon>Discoba</taxon>
        <taxon>Euglenozoa</taxon>
        <taxon>Kinetoplastea</taxon>
        <taxon>Metakinetoplastina</taxon>
        <taxon>Trypanosomatida</taxon>
        <taxon>Trypanosomatidae</taxon>
        <taxon>Novymonas</taxon>
    </lineage>
</organism>
<feature type="compositionally biased region" description="Low complexity" evidence="1">
    <location>
        <begin position="467"/>
        <end position="483"/>
    </location>
</feature>
<sequence length="754" mass="79364">MSQPASGVKKLRFDESATSAAMASTSDACPGGANNSSNSARSAMKAVSPTSSGPSLLASSLRRPSEAPSAHSDAHVQLNPTAEVIEHDGSITTVPATAATEAVRPVAAMEKAAGEVANFLADVGAGVGGTASSSGSAASASGSAFTGAEVGDHFRSLLLQLAGLILEHRPKDPEQYIVDHLHARMLSSTAGGRASSVTAAASSDEAAGEEAALAAGSTATLSTVANTSVMVFEPEYEGEMSATAPFVPHGDTVVERLASNALPIEIGRAVLTRLAEQLISAQPDDPEDFLWARLGARSFGEDATHNAAVSAAGYPVARLDDPTQMSLLKDIAPSSPGYVVAVSVLPLLFAKKPVDPISYLFYHVGSRARSSVAQSAHSSARLMRLGDDEDNPFDGESCISRDFADESDSAAADDAEIGSTGGSTGMMPLQRKGSLGTLFDSAAAAAPQRRRSERLDTSRQRPSQNVTASRTSSLRRSLAGAARTSRDATATLPLPDELAALSGGAGTASKRVSIAHPEGKPRSPTYASYDSSATPMGGGGMSVTRTNRTPSLGVSPNASHRVESDEQARVREEFGMLRLREELRLERLQHEIRTLTRECEYRNQMALLNRTDRMADRAATTAREALEEAHRYRAFLGAQVSQLEVELQRQLRLLSQQAARPSPPLMAAPAPWTQPPMCGYWAASEGARRYAEAPVPSEVDILKKQVELLSMEQARARSLGYGVERDHSPTIPHSSWIPATTVTLGAPMKAAYTL</sequence>
<gene>
    <name evidence="2" type="ORF">NESM_000661200</name>
</gene>
<feature type="region of interest" description="Disordered" evidence="1">
    <location>
        <begin position="405"/>
        <end position="491"/>
    </location>
</feature>
<proteinExistence type="predicted"/>
<feature type="region of interest" description="Disordered" evidence="1">
    <location>
        <begin position="1"/>
        <end position="73"/>
    </location>
</feature>